<accession>A0AAN8C8C1</accession>
<name>A0AAN8C8C1_9TELE</name>
<gene>
    <name evidence="2" type="ORF">CesoFtcFv8_008595</name>
</gene>
<proteinExistence type="predicted"/>
<dbReference type="EMBL" id="JAULUE010002052">
    <property type="protein sequence ID" value="KAK5899080.1"/>
    <property type="molecule type" value="Genomic_DNA"/>
</dbReference>
<evidence type="ECO:0000256" key="1">
    <source>
        <dbReference type="SAM" id="MobiDB-lite"/>
    </source>
</evidence>
<protein>
    <submittedName>
        <fullName evidence="2">Uncharacterized protein</fullName>
    </submittedName>
</protein>
<reference evidence="2 3" key="1">
    <citation type="journal article" date="2023" name="Mol. Biol. Evol.">
        <title>Genomics of Secondarily Temperate Adaptation in the Only Non-Antarctic Icefish.</title>
        <authorList>
            <person name="Rivera-Colon A.G."/>
            <person name="Rayamajhi N."/>
            <person name="Minhas B.F."/>
            <person name="Madrigal G."/>
            <person name="Bilyk K.T."/>
            <person name="Yoon V."/>
            <person name="Hune M."/>
            <person name="Gregory S."/>
            <person name="Cheng C.H.C."/>
            <person name="Catchen J.M."/>
        </authorList>
    </citation>
    <scope>NUCLEOTIDE SEQUENCE [LARGE SCALE GENOMIC DNA]</scope>
    <source>
        <strain evidence="2">JC2023a</strain>
    </source>
</reference>
<feature type="region of interest" description="Disordered" evidence="1">
    <location>
        <begin position="1"/>
        <end position="35"/>
    </location>
</feature>
<comment type="caution">
    <text evidence="2">The sequence shown here is derived from an EMBL/GenBank/DDBJ whole genome shotgun (WGS) entry which is preliminary data.</text>
</comment>
<dbReference type="Proteomes" id="UP001335648">
    <property type="component" value="Unassembled WGS sequence"/>
</dbReference>
<dbReference type="AlphaFoldDB" id="A0AAN8C8C1"/>
<organism evidence="2 3">
    <name type="scientific">Champsocephalus esox</name>
    <name type="common">pike icefish</name>
    <dbReference type="NCBI Taxonomy" id="159716"/>
    <lineage>
        <taxon>Eukaryota</taxon>
        <taxon>Metazoa</taxon>
        <taxon>Chordata</taxon>
        <taxon>Craniata</taxon>
        <taxon>Vertebrata</taxon>
        <taxon>Euteleostomi</taxon>
        <taxon>Actinopterygii</taxon>
        <taxon>Neopterygii</taxon>
        <taxon>Teleostei</taxon>
        <taxon>Neoteleostei</taxon>
        <taxon>Acanthomorphata</taxon>
        <taxon>Eupercaria</taxon>
        <taxon>Perciformes</taxon>
        <taxon>Notothenioidei</taxon>
        <taxon>Channichthyidae</taxon>
        <taxon>Champsocephalus</taxon>
    </lineage>
</organism>
<evidence type="ECO:0000313" key="2">
    <source>
        <dbReference type="EMBL" id="KAK5899080.1"/>
    </source>
</evidence>
<feature type="compositionally biased region" description="Basic and acidic residues" evidence="1">
    <location>
        <begin position="21"/>
        <end position="35"/>
    </location>
</feature>
<keyword evidence="3" id="KW-1185">Reference proteome</keyword>
<evidence type="ECO:0000313" key="3">
    <source>
        <dbReference type="Proteomes" id="UP001335648"/>
    </source>
</evidence>
<sequence length="74" mass="8339">MRLHEKFKNQMTSPGVPMLTEEGREAHPGEEHDTPWRIVKAQSPPAASDFYSSDAPRRDIISLADVRGRIISHS</sequence>